<accession>A0A8X6XU54</accession>
<evidence type="ECO:0000313" key="2">
    <source>
        <dbReference type="Proteomes" id="UP000886998"/>
    </source>
</evidence>
<dbReference type="Proteomes" id="UP000886998">
    <property type="component" value="Unassembled WGS sequence"/>
</dbReference>
<proteinExistence type="predicted"/>
<sequence>MVQNSVLNGMFSHIVSFDLNTTYRHTAAYRSATLVFGYHLDLAKTRILTQDEIDRYMNNTDELSEDGLKYSDDDVDFYLIVM</sequence>
<evidence type="ECO:0000313" key="1">
    <source>
        <dbReference type="EMBL" id="GFY58827.1"/>
    </source>
</evidence>
<keyword evidence="2" id="KW-1185">Reference proteome</keyword>
<name>A0A8X6XU54_9ARAC</name>
<comment type="caution">
    <text evidence="1">The sequence shown here is derived from an EMBL/GenBank/DDBJ whole genome shotgun (WGS) entry which is preliminary data.</text>
</comment>
<reference evidence="1" key="1">
    <citation type="submission" date="2020-08" db="EMBL/GenBank/DDBJ databases">
        <title>Multicomponent nature underlies the extraordinary mechanical properties of spider dragline silk.</title>
        <authorList>
            <person name="Kono N."/>
            <person name="Nakamura H."/>
            <person name="Mori M."/>
            <person name="Yoshida Y."/>
            <person name="Ohtoshi R."/>
            <person name="Malay A.D."/>
            <person name="Moran D.A.P."/>
            <person name="Tomita M."/>
            <person name="Numata K."/>
            <person name="Arakawa K."/>
        </authorList>
    </citation>
    <scope>NUCLEOTIDE SEQUENCE</scope>
</reference>
<organism evidence="1 2">
    <name type="scientific">Trichonephila inaurata madagascariensis</name>
    <dbReference type="NCBI Taxonomy" id="2747483"/>
    <lineage>
        <taxon>Eukaryota</taxon>
        <taxon>Metazoa</taxon>
        <taxon>Ecdysozoa</taxon>
        <taxon>Arthropoda</taxon>
        <taxon>Chelicerata</taxon>
        <taxon>Arachnida</taxon>
        <taxon>Araneae</taxon>
        <taxon>Araneomorphae</taxon>
        <taxon>Entelegynae</taxon>
        <taxon>Araneoidea</taxon>
        <taxon>Nephilidae</taxon>
        <taxon>Trichonephila</taxon>
        <taxon>Trichonephila inaurata</taxon>
    </lineage>
</organism>
<dbReference type="AlphaFoldDB" id="A0A8X6XU54"/>
<protein>
    <submittedName>
        <fullName evidence="1">Uncharacterized protein</fullName>
    </submittedName>
</protein>
<gene>
    <name evidence="1" type="ORF">TNIN_479741</name>
</gene>
<dbReference type="EMBL" id="BMAV01012275">
    <property type="protein sequence ID" value="GFY58827.1"/>
    <property type="molecule type" value="Genomic_DNA"/>
</dbReference>